<evidence type="ECO:0000256" key="11">
    <source>
        <dbReference type="ARBA" id="ARBA00023180"/>
    </source>
</evidence>
<dbReference type="FunFam" id="1.10.510.10:FF:000252">
    <property type="entry name" value="Receptor-like protein kinase FERONIA"/>
    <property type="match status" value="1"/>
</dbReference>
<dbReference type="PROSITE" id="PS50011">
    <property type="entry name" value="PROTEIN_KINASE_DOM"/>
    <property type="match status" value="1"/>
</dbReference>
<dbReference type="InterPro" id="IPR024788">
    <property type="entry name" value="Malectin-like_Carb-bd_dom"/>
</dbReference>
<dbReference type="Proteomes" id="UP000187609">
    <property type="component" value="Unassembled WGS sequence"/>
</dbReference>
<dbReference type="Gene3D" id="3.30.200.20">
    <property type="entry name" value="Phosphorylase Kinase, domain 1"/>
    <property type="match status" value="1"/>
</dbReference>
<dbReference type="InterPro" id="IPR000719">
    <property type="entry name" value="Prot_kinase_dom"/>
</dbReference>
<dbReference type="SMART" id="SM00220">
    <property type="entry name" value="S_TKc"/>
    <property type="match status" value="1"/>
</dbReference>
<sequence length="881" mass="97780">MATTIALFSFLLLLSFAVATVSVTPSQYNATVHFLLNCGASSDATDEDDRLWNTDIHITNLLPSNFAAISTPAVASEQGSVTTVPYMNARIFKSQFTYTFPVSPGTKFLRLYFHPADYSDGRFNKSESFFSVTANHVTLLSNFSAFLTASASDDDESSQAIRKEYVINVDESQRLNITFSPSPNSYAFVNGIEIVSMPTDLYIRGDEYGIKLVQGQNNFYYINNSTALETLYRLNVGGNLVSSKEDTGMYRMWAADQNFVVGLGFQTPHLDVNISYTSQTPAYTAPTIVYTTSRTMANYSQSLDWIFPLDSGFYYLFRLHFCEFQLEIKDANYRVFDISIGNQTAEKLADVILWSGGSGVPVYRDYVVYVRDTDGRRSKEDVWLELRPNMETKAAYANAILNGLEIFKLNDTIGNLAVPNPELHLQVPINSPPIKKEKKSSHTVIYVIAGVISALAVFSILGFFIFRRRKSGKDSGGSVTKTSCMSITSESTQKTGRSGSSTLPSDLCRHFLLDEIKAATGNFDDNFVIGYGGFGNVYKGYIDNGTTIVAVKRLNPSSKQGAREFQTEIEMLSKLRHLHLVSLIGYCDDNYEMILVYDYMTHGTLRHHLYRSNNVPLPWKKRLEICIGAAKGLCYLHTGTKHTIIHRDVKSTNILLDDKWVAKVSDFGLSKVGPLGGTDITHVSTAVKGSFGYLDPEYYKRQQLTEKSDVYSFGVVLFEVLCARPAIIQNLPKGQVNLADWACRCYRKGNLDQIIDPCLEGQIAPECLSKFAEVAYSCLKDQGVQRPPMSDIVWTLEFALQLQEAADNRGHTVEGYSYPASPSLLLILNDQTNTSTDESEAFSGSGEVGGKLTSSGTSMTSSSEKLKSDTIFSEIRNPSGR</sequence>
<dbReference type="AlphaFoldDB" id="A0A1J6HXX7"/>
<dbReference type="FunFam" id="2.60.120.430:FF:000007">
    <property type="entry name" value="FERONIA receptor-like kinase"/>
    <property type="match status" value="1"/>
</dbReference>
<feature type="region of interest" description="Disordered" evidence="13">
    <location>
        <begin position="471"/>
        <end position="500"/>
    </location>
</feature>
<protein>
    <submittedName>
        <fullName evidence="17">Receptor-like protein kinase feronia</fullName>
    </submittedName>
</protein>
<dbReference type="OMA" id="LYFHPAD"/>
<dbReference type="KEGG" id="nau:109234495"/>
<feature type="binding site" evidence="12">
    <location>
        <position position="552"/>
    </location>
    <ligand>
        <name>ATP</name>
        <dbReference type="ChEBI" id="CHEBI:30616"/>
    </ligand>
</feature>
<dbReference type="CDD" id="cd14066">
    <property type="entry name" value="STKc_IRAK"/>
    <property type="match status" value="1"/>
</dbReference>
<organism evidence="17 18">
    <name type="scientific">Nicotiana attenuata</name>
    <name type="common">Coyote tobacco</name>
    <dbReference type="NCBI Taxonomy" id="49451"/>
    <lineage>
        <taxon>Eukaryota</taxon>
        <taxon>Viridiplantae</taxon>
        <taxon>Streptophyta</taxon>
        <taxon>Embryophyta</taxon>
        <taxon>Tracheophyta</taxon>
        <taxon>Spermatophyta</taxon>
        <taxon>Magnoliopsida</taxon>
        <taxon>eudicotyledons</taxon>
        <taxon>Gunneridae</taxon>
        <taxon>Pentapetalae</taxon>
        <taxon>asterids</taxon>
        <taxon>lamiids</taxon>
        <taxon>Solanales</taxon>
        <taxon>Solanaceae</taxon>
        <taxon>Nicotianoideae</taxon>
        <taxon>Nicotianeae</taxon>
        <taxon>Nicotiana</taxon>
    </lineage>
</organism>
<keyword evidence="9 14" id="KW-1133">Transmembrane helix</keyword>
<dbReference type="FunFam" id="3.30.200.20:FF:000645">
    <property type="entry name" value="Receptor-like protein kinase FERONIA"/>
    <property type="match status" value="1"/>
</dbReference>
<evidence type="ECO:0000256" key="10">
    <source>
        <dbReference type="ARBA" id="ARBA00023136"/>
    </source>
</evidence>
<evidence type="ECO:0000256" key="2">
    <source>
        <dbReference type="ARBA" id="ARBA00022527"/>
    </source>
</evidence>
<dbReference type="Pfam" id="PF07714">
    <property type="entry name" value="PK_Tyr_Ser-Thr"/>
    <property type="match status" value="1"/>
</dbReference>
<keyword evidence="4 14" id="KW-0812">Transmembrane</keyword>
<dbReference type="InterPro" id="IPR008271">
    <property type="entry name" value="Ser/Thr_kinase_AS"/>
</dbReference>
<evidence type="ECO:0000256" key="13">
    <source>
        <dbReference type="SAM" id="MobiDB-lite"/>
    </source>
</evidence>
<evidence type="ECO:0000256" key="9">
    <source>
        <dbReference type="ARBA" id="ARBA00022989"/>
    </source>
</evidence>
<evidence type="ECO:0000259" key="16">
    <source>
        <dbReference type="PROSITE" id="PS50011"/>
    </source>
</evidence>
<name>A0A1J6HXX7_NICAT</name>
<dbReference type="Pfam" id="PF12819">
    <property type="entry name" value="Malectin_like"/>
    <property type="match status" value="1"/>
</dbReference>
<dbReference type="PROSITE" id="PS00107">
    <property type="entry name" value="PROTEIN_KINASE_ATP"/>
    <property type="match status" value="1"/>
</dbReference>
<reference evidence="17" key="1">
    <citation type="submission" date="2016-11" db="EMBL/GenBank/DDBJ databases">
        <title>The genome of Nicotiana attenuata.</title>
        <authorList>
            <person name="Xu S."/>
            <person name="Brockmoeller T."/>
            <person name="Gaquerel E."/>
            <person name="Navarro A."/>
            <person name="Kuhl H."/>
            <person name="Gase K."/>
            <person name="Ling Z."/>
            <person name="Zhou W."/>
            <person name="Kreitzer C."/>
            <person name="Stanke M."/>
            <person name="Tang H."/>
            <person name="Lyons E."/>
            <person name="Pandey P."/>
            <person name="Pandey S.P."/>
            <person name="Timmermann B."/>
            <person name="Baldwin I.T."/>
        </authorList>
    </citation>
    <scope>NUCLEOTIDE SEQUENCE [LARGE SCALE GENOMIC DNA]</scope>
    <source>
        <strain evidence="17">UT</strain>
    </source>
</reference>
<keyword evidence="7" id="KW-0418">Kinase</keyword>
<evidence type="ECO:0000313" key="18">
    <source>
        <dbReference type="Proteomes" id="UP000187609"/>
    </source>
</evidence>
<keyword evidence="5 15" id="KW-0732">Signal</keyword>
<dbReference type="GO" id="GO:0005524">
    <property type="term" value="F:ATP binding"/>
    <property type="evidence" value="ECO:0007669"/>
    <property type="project" value="UniProtKB-UniRule"/>
</dbReference>
<dbReference type="GeneID" id="109234495"/>
<evidence type="ECO:0000256" key="7">
    <source>
        <dbReference type="ARBA" id="ARBA00022777"/>
    </source>
</evidence>
<dbReference type="Gene3D" id="1.10.510.10">
    <property type="entry name" value="Transferase(Phosphotransferase) domain 1"/>
    <property type="match status" value="1"/>
</dbReference>
<dbReference type="EMBL" id="MJEQ01037193">
    <property type="protein sequence ID" value="OIS97201.1"/>
    <property type="molecule type" value="Genomic_DNA"/>
</dbReference>
<accession>A0A1J6HXX7</accession>
<evidence type="ECO:0000256" key="1">
    <source>
        <dbReference type="ARBA" id="ARBA00004479"/>
    </source>
</evidence>
<keyword evidence="8 12" id="KW-0067">ATP-binding</keyword>
<comment type="caution">
    <text evidence="17">The sequence shown here is derived from an EMBL/GenBank/DDBJ whole genome shotgun (WGS) entry which is preliminary data.</text>
</comment>
<keyword evidence="18" id="KW-1185">Reference proteome</keyword>
<dbReference type="PROSITE" id="PS00108">
    <property type="entry name" value="PROTEIN_KINASE_ST"/>
    <property type="match status" value="1"/>
</dbReference>
<feature type="compositionally biased region" description="Low complexity" evidence="13">
    <location>
        <begin position="853"/>
        <end position="863"/>
    </location>
</feature>
<feature type="compositionally biased region" description="Polar residues" evidence="13">
    <location>
        <begin position="477"/>
        <end position="500"/>
    </location>
</feature>
<feature type="region of interest" description="Disordered" evidence="13">
    <location>
        <begin position="835"/>
        <end position="881"/>
    </location>
</feature>
<dbReference type="GO" id="GO:0004714">
    <property type="term" value="F:transmembrane receptor protein tyrosine kinase activity"/>
    <property type="evidence" value="ECO:0007669"/>
    <property type="project" value="InterPro"/>
</dbReference>
<dbReference type="InterPro" id="IPR017441">
    <property type="entry name" value="Protein_kinase_ATP_BS"/>
</dbReference>
<dbReference type="FunFam" id="2.60.120.430:FF:000003">
    <property type="entry name" value="FERONIA receptor-like kinase"/>
    <property type="match status" value="1"/>
</dbReference>
<evidence type="ECO:0000256" key="5">
    <source>
        <dbReference type="ARBA" id="ARBA00022729"/>
    </source>
</evidence>
<evidence type="ECO:0000256" key="8">
    <source>
        <dbReference type="ARBA" id="ARBA00022840"/>
    </source>
</evidence>
<dbReference type="STRING" id="49451.A0A1J6HXX7"/>
<dbReference type="Gene3D" id="2.60.120.430">
    <property type="entry name" value="Galactose-binding lectin"/>
    <property type="match status" value="2"/>
</dbReference>
<dbReference type="GO" id="GO:0004674">
    <property type="term" value="F:protein serine/threonine kinase activity"/>
    <property type="evidence" value="ECO:0007669"/>
    <property type="project" value="UniProtKB-KW"/>
</dbReference>
<dbReference type="PANTHER" id="PTHR34590:SF5">
    <property type="entry name" value="OS04G0586500 PROTEIN"/>
    <property type="match status" value="1"/>
</dbReference>
<evidence type="ECO:0000256" key="6">
    <source>
        <dbReference type="ARBA" id="ARBA00022741"/>
    </source>
</evidence>
<dbReference type="SMR" id="A0A1J6HXX7"/>
<comment type="subcellular location">
    <subcellularLocation>
        <location evidence="1">Membrane</location>
        <topology evidence="1">Single-pass type I membrane protein</topology>
    </subcellularLocation>
</comment>
<feature type="domain" description="Protein kinase" evidence="16">
    <location>
        <begin position="523"/>
        <end position="799"/>
    </location>
</feature>
<keyword evidence="3" id="KW-0808">Transferase</keyword>
<dbReference type="SUPFAM" id="SSF56112">
    <property type="entry name" value="Protein kinase-like (PK-like)"/>
    <property type="match status" value="1"/>
</dbReference>
<dbReference type="InterPro" id="IPR001245">
    <property type="entry name" value="Ser-Thr/Tyr_kinase_cat_dom"/>
</dbReference>
<dbReference type="Gramene" id="OIS97201">
    <property type="protein sequence ID" value="OIS97201"/>
    <property type="gene ID" value="A4A49_27921"/>
</dbReference>
<evidence type="ECO:0000256" key="14">
    <source>
        <dbReference type="SAM" id="Phobius"/>
    </source>
</evidence>
<evidence type="ECO:0000256" key="4">
    <source>
        <dbReference type="ARBA" id="ARBA00022692"/>
    </source>
</evidence>
<gene>
    <name evidence="17" type="primary">FER_0</name>
    <name evidence="17" type="ORF">A4A49_27921</name>
</gene>
<evidence type="ECO:0000313" key="17">
    <source>
        <dbReference type="EMBL" id="OIS97201.1"/>
    </source>
</evidence>
<dbReference type="InterPro" id="IPR045272">
    <property type="entry name" value="ANXUR1/2-like"/>
</dbReference>
<evidence type="ECO:0000256" key="15">
    <source>
        <dbReference type="SAM" id="SignalP"/>
    </source>
</evidence>
<feature type="signal peptide" evidence="15">
    <location>
        <begin position="1"/>
        <end position="19"/>
    </location>
</feature>
<evidence type="ECO:0000256" key="12">
    <source>
        <dbReference type="PROSITE-ProRule" id="PRU10141"/>
    </source>
</evidence>
<proteinExistence type="predicted"/>
<dbReference type="GO" id="GO:0010038">
    <property type="term" value="P:response to metal ion"/>
    <property type="evidence" value="ECO:0007669"/>
    <property type="project" value="UniProtKB-ARBA"/>
</dbReference>
<dbReference type="OrthoDB" id="1720310at2759"/>
<feature type="transmembrane region" description="Helical" evidence="14">
    <location>
        <begin position="444"/>
        <end position="466"/>
    </location>
</feature>
<dbReference type="PANTHER" id="PTHR34590">
    <property type="entry name" value="OS03G0124300 PROTEIN-RELATED"/>
    <property type="match status" value="1"/>
</dbReference>
<evidence type="ECO:0000256" key="3">
    <source>
        <dbReference type="ARBA" id="ARBA00022679"/>
    </source>
</evidence>
<keyword evidence="10 14" id="KW-0472">Membrane</keyword>
<dbReference type="InterPro" id="IPR011009">
    <property type="entry name" value="Kinase-like_dom_sf"/>
</dbReference>
<keyword evidence="6 12" id="KW-0547">Nucleotide-binding</keyword>
<keyword evidence="2" id="KW-0723">Serine/threonine-protein kinase</keyword>
<feature type="chain" id="PRO_5012068861" evidence="15">
    <location>
        <begin position="20"/>
        <end position="881"/>
    </location>
</feature>
<dbReference type="GO" id="GO:0016020">
    <property type="term" value="C:membrane"/>
    <property type="evidence" value="ECO:0007669"/>
    <property type="project" value="UniProtKB-SubCell"/>
</dbReference>
<keyword evidence="11" id="KW-0325">Glycoprotein</keyword>